<name>A0AAE0U1X3_9PEZI</name>
<evidence type="ECO:0000313" key="1">
    <source>
        <dbReference type="EMBL" id="KAK3387983.1"/>
    </source>
</evidence>
<keyword evidence="2" id="KW-1185">Reference proteome</keyword>
<reference evidence="1" key="1">
    <citation type="journal article" date="2023" name="Mol. Phylogenet. Evol.">
        <title>Genome-scale phylogeny and comparative genomics of the fungal order Sordariales.</title>
        <authorList>
            <person name="Hensen N."/>
            <person name="Bonometti L."/>
            <person name="Westerberg I."/>
            <person name="Brannstrom I.O."/>
            <person name="Guillou S."/>
            <person name="Cros-Aarteil S."/>
            <person name="Calhoun S."/>
            <person name="Haridas S."/>
            <person name="Kuo A."/>
            <person name="Mondo S."/>
            <person name="Pangilinan J."/>
            <person name="Riley R."/>
            <person name="LaButti K."/>
            <person name="Andreopoulos B."/>
            <person name="Lipzen A."/>
            <person name="Chen C."/>
            <person name="Yan M."/>
            <person name="Daum C."/>
            <person name="Ng V."/>
            <person name="Clum A."/>
            <person name="Steindorff A."/>
            <person name="Ohm R.A."/>
            <person name="Martin F."/>
            <person name="Silar P."/>
            <person name="Natvig D.O."/>
            <person name="Lalanne C."/>
            <person name="Gautier V."/>
            <person name="Ament-Velasquez S.L."/>
            <person name="Kruys A."/>
            <person name="Hutchinson M.I."/>
            <person name="Powell A.J."/>
            <person name="Barry K."/>
            <person name="Miller A.N."/>
            <person name="Grigoriev I.V."/>
            <person name="Debuchy R."/>
            <person name="Gladieux P."/>
            <person name="Hiltunen Thoren M."/>
            <person name="Johannesson H."/>
        </authorList>
    </citation>
    <scope>NUCLEOTIDE SEQUENCE</scope>
    <source>
        <strain evidence="1">CBS 232.78</strain>
    </source>
</reference>
<gene>
    <name evidence="1" type="ORF">B0H63DRAFT_471297</name>
</gene>
<sequence length="55" mass="6271">MRCTGPLCQGTYCWRDPDNRKYCKLDTSVLTKLIDYAEEVTYSGPTEMCRRGSAS</sequence>
<reference evidence="1" key="2">
    <citation type="submission" date="2023-06" db="EMBL/GenBank/DDBJ databases">
        <authorList>
            <consortium name="Lawrence Berkeley National Laboratory"/>
            <person name="Haridas S."/>
            <person name="Hensen N."/>
            <person name="Bonometti L."/>
            <person name="Westerberg I."/>
            <person name="Brannstrom I.O."/>
            <person name="Guillou S."/>
            <person name="Cros-Aarteil S."/>
            <person name="Calhoun S."/>
            <person name="Kuo A."/>
            <person name="Mondo S."/>
            <person name="Pangilinan J."/>
            <person name="Riley R."/>
            <person name="LaButti K."/>
            <person name="Andreopoulos B."/>
            <person name="Lipzen A."/>
            <person name="Chen C."/>
            <person name="Yanf M."/>
            <person name="Daum C."/>
            <person name="Ng V."/>
            <person name="Clum A."/>
            <person name="Steindorff A."/>
            <person name="Ohm R."/>
            <person name="Martin F."/>
            <person name="Silar P."/>
            <person name="Natvig D."/>
            <person name="Lalanne C."/>
            <person name="Gautier V."/>
            <person name="Ament-velasquez S.L."/>
            <person name="Kruys A."/>
            <person name="Hutchinson M.I."/>
            <person name="Powell A.J."/>
            <person name="Barry K."/>
            <person name="Miller A.N."/>
            <person name="Grigoriev I.V."/>
            <person name="Debuchy R."/>
            <person name="Gladieux P."/>
            <person name="Thoren M.H."/>
            <person name="Johannesson H."/>
        </authorList>
    </citation>
    <scope>NUCLEOTIDE SEQUENCE</scope>
    <source>
        <strain evidence="1">CBS 232.78</strain>
    </source>
</reference>
<protein>
    <submittedName>
        <fullName evidence="1">Uncharacterized protein</fullName>
    </submittedName>
</protein>
<dbReference type="AlphaFoldDB" id="A0AAE0U1X3"/>
<accession>A0AAE0U1X3</accession>
<comment type="caution">
    <text evidence="1">The sequence shown here is derived from an EMBL/GenBank/DDBJ whole genome shotgun (WGS) entry which is preliminary data.</text>
</comment>
<proteinExistence type="predicted"/>
<dbReference type="Proteomes" id="UP001285441">
    <property type="component" value="Unassembled WGS sequence"/>
</dbReference>
<dbReference type="EMBL" id="JAULSW010000003">
    <property type="protein sequence ID" value="KAK3387983.1"/>
    <property type="molecule type" value="Genomic_DNA"/>
</dbReference>
<evidence type="ECO:0000313" key="2">
    <source>
        <dbReference type="Proteomes" id="UP001285441"/>
    </source>
</evidence>
<organism evidence="1 2">
    <name type="scientific">Podospora didyma</name>
    <dbReference type="NCBI Taxonomy" id="330526"/>
    <lineage>
        <taxon>Eukaryota</taxon>
        <taxon>Fungi</taxon>
        <taxon>Dikarya</taxon>
        <taxon>Ascomycota</taxon>
        <taxon>Pezizomycotina</taxon>
        <taxon>Sordariomycetes</taxon>
        <taxon>Sordariomycetidae</taxon>
        <taxon>Sordariales</taxon>
        <taxon>Podosporaceae</taxon>
        <taxon>Podospora</taxon>
    </lineage>
</organism>